<dbReference type="OrthoDB" id="10250935at2759"/>
<keyword evidence="2" id="KW-1185">Reference proteome</keyword>
<proteinExistence type="predicted"/>
<name>A0A8S4QFC9_9NEOP</name>
<dbReference type="EMBL" id="CAKXAJ010003939">
    <property type="protein sequence ID" value="CAH2208560.1"/>
    <property type="molecule type" value="Genomic_DNA"/>
</dbReference>
<protein>
    <submittedName>
        <fullName evidence="1">Jg26546 protein</fullName>
    </submittedName>
</protein>
<organism evidence="1 2">
    <name type="scientific">Pararge aegeria aegeria</name>
    <dbReference type="NCBI Taxonomy" id="348720"/>
    <lineage>
        <taxon>Eukaryota</taxon>
        <taxon>Metazoa</taxon>
        <taxon>Ecdysozoa</taxon>
        <taxon>Arthropoda</taxon>
        <taxon>Hexapoda</taxon>
        <taxon>Insecta</taxon>
        <taxon>Pterygota</taxon>
        <taxon>Neoptera</taxon>
        <taxon>Endopterygota</taxon>
        <taxon>Lepidoptera</taxon>
        <taxon>Glossata</taxon>
        <taxon>Ditrysia</taxon>
        <taxon>Papilionoidea</taxon>
        <taxon>Nymphalidae</taxon>
        <taxon>Satyrinae</taxon>
        <taxon>Satyrini</taxon>
        <taxon>Parargina</taxon>
        <taxon>Pararge</taxon>
    </lineage>
</organism>
<gene>
    <name evidence="1" type="primary">jg26546</name>
    <name evidence="1" type="ORF">PAEG_LOCUS1159</name>
</gene>
<reference evidence="1" key="1">
    <citation type="submission" date="2022-03" db="EMBL/GenBank/DDBJ databases">
        <authorList>
            <person name="Lindestad O."/>
        </authorList>
    </citation>
    <scope>NUCLEOTIDE SEQUENCE</scope>
</reference>
<evidence type="ECO:0000313" key="1">
    <source>
        <dbReference type="EMBL" id="CAH2208560.1"/>
    </source>
</evidence>
<dbReference type="Proteomes" id="UP000838756">
    <property type="component" value="Unassembled WGS sequence"/>
</dbReference>
<accession>A0A8S4QFC9</accession>
<sequence>MQSKYGGLYDLSNCTAHKLIQDIAKTLYKRLRIILEQDGAEIDGCLRLTKTYRKRHPHFADFQLILSTLHSIQDAEEKPRDQIHECDLLAFAVHSYVIDSIPFEKVQVAYLKYLDKITATVSVWAKSLPL</sequence>
<dbReference type="AlphaFoldDB" id="A0A8S4QFC9"/>
<evidence type="ECO:0000313" key="2">
    <source>
        <dbReference type="Proteomes" id="UP000838756"/>
    </source>
</evidence>
<comment type="caution">
    <text evidence="1">The sequence shown here is derived from an EMBL/GenBank/DDBJ whole genome shotgun (WGS) entry which is preliminary data.</text>
</comment>